<keyword evidence="1" id="KW-0732">Signal</keyword>
<name>A0A518H6W1_9BACT</name>
<keyword evidence="3" id="KW-1185">Reference proteome</keyword>
<feature type="chain" id="PRO_5021810005" evidence="1">
    <location>
        <begin position="23"/>
        <end position="265"/>
    </location>
</feature>
<evidence type="ECO:0000256" key="1">
    <source>
        <dbReference type="SAM" id="SignalP"/>
    </source>
</evidence>
<proteinExistence type="predicted"/>
<accession>A0A518H6W1</accession>
<dbReference type="Proteomes" id="UP000317835">
    <property type="component" value="Chromosome"/>
</dbReference>
<organism evidence="2 3">
    <name type="scientific">Tautonia plasticadhaerens</name>
    <dbReference type="NCBI Taxonomy" id="2527974"/>
    <lineage>
        <taxon>Bacteria</taxon>
        <taxon>Pseudomonadati</taxon>
        <taxon>Planctomycetota</taxon>
        <taxon>Planctomycetia</taxon>
        <taxon>Isosphaerales</taxon>
        <taxon>Isosphaeraceae</taxon>
        <taxon>Tautonia</taxon>
    </lineage>
</organism>
<dbReference type="AlphaFoldDB" id="A0A518H6W1"/>
<reference evidence="2 3" key="1">
    <citation type="submission" date="2019-02" db="EMBL/GenBank/DDBJ databases">
        <title>Deep-cultivation of Planctomycetes and their phenomic and genomic characterization uncovers novel biology.</title>
        <authorList>
            <person name="Wiegand S."/>
            <person name="Jogler M."/>
            <person name="Boedeker C."/>
            <person name="Pinto D."/>
            <person name="Vollmers J."/>
            <person name="Rivas-Marin E."/>
            <person name="Kohn T."/>
            <person name="Peeters S.H."/>
            <person name="Heuer A."/>
            <person name="Rast P."/>
            <person name="Oberbeckmann S."/>
            <person name="Bunk B."/>
            <person name="Jeske O."/>
            <person name="Meyerdierks A."/>
            <person name="Storesund J.E."/>
            <person name="Kallscheuer N."/>
            <person name="Luecker S."/>
            <person name="Lage O.M."/>
            <person name="Pohl T."/>
            <person name="Merkel B.J."/>
            <person name="Hornburger P."/>
            <person name="Mueller R.-W."/>
            <person name="Bruemmer F."/>
            <person name="Labrenz M."/>
            <person name="Spormann A.M."/>
            <person name="Op den Camp H."/>
            <person name="Overmann J."/>
            <person name="Amann R."/>
            <person name="Jetten M.S.M."/>
            <person name="Mascher T."/>
            <person name="Medema M.H."/>
            <person name="Devos D.P."/>
            <person name="Kaster A.-K."/>
            <person name="Ovreas L."/>
            <person name="Rohde M."/>
            <person name="Galperin M.Y."/>
            <person name="Jogler C."/>
        </authorList>
    </citation>
    <scope>NUCLEOTIDE SEQUENCE [LARGE SCALE GENOMIC DNA]</scope>
    <source>
        <strain evidence="2 3">ElP</strain>
    </source>
</reference>
<gene>
    <name evidence="2" type="ORF">ElP_44960</name>
</gene>
<feature type="signal peptide" evidence="1">
    <location>
        <begin position="1"/>
        <end position="22"/>
    </location>
</feature>
<protein>
    <submittedName>
        <fullName evidence="2">Uncharacterized protein</fullName>
    </submittedName>
</protein>
<evidence type="ECO:0000313" key="3">
    <source>
        <dbReference type="Proteomes" id="UP000317835"/>
    </source>
</evidence>
<evidence type="ECO:0000313" key="2">
    <source>
        <dbReference type="EMBL" id="QDV36568.1"/>
    </source>
</evidence>
<dbReference type="RefSeq" id="WP_197446277.1">
    <property type="nucleotide sequence ID" value="NZ_CP036426.1"/>
</dbReference>
<sequence precursor="true">MRVDRRWLRAAVFAAAMAPAGAVGRARGQEIPIPPPVIPPQAAPAPAFAPPEAVPGAMIPGHPAPPPPAMVAPPPPAMVAPPPPTMVAPGGPVHVHQPGPIGRALHHAGFFIHDRMVGEPERFDEPPLGWSIGQNFSAQAARASQHRYTLYRSDFFAGTERLTPDGIRRLGRMMSYLPRWGGPVLIEEDPNRPGLAESRRLAVMELVASNGNAIDPGRLIVGGSPYLGGRGDLSETYEGILLDRSFRAPATYPLNPIPNADFGAN</sequence>
<dbReference type="EMBL" id="CP036426">
    <property type="protein sequence ID" value="QDV36568.1"/>
    <property type="molecule type" value="Genomic_DNA"/>
</dbReference>
<dbReference type="KEGG" id="tpla:ElP_44960"/>